<keyword evidence="3" id="KW-0479">Metal-binding</keyword>
<dbReference type="Gene3D" id="3.40.30.10">
    <property type="entry name" value="Glutaredoxin"/>
    <property type="match status" value="1"/>
</dbReference>
<evidence type="ECO:0000256" key="2">
    <source>
        <dbReference type="ARBA" id="ARBA00023008"/>
    </source>
</evidence>
<proteinExistence type="inferred from homology"/>
<feature type="disulfide bond" description="Redox-active" evidence="4">
    <location>
        <begin position="67"/>
        <end position="71"/>
    </location>
</feature>
<dbReference type="PANTHER" id="PTHR12151:SF25">
    <property type="entry name" value="LINALOOL DEHYDRATASE_ISOMERASE DOMAIN-CONTAINING PROTEIN"/>
    <property type="match status" value="1"/>
</dbReference>
<evidence type="ECO:0000259" key="5">
    <source>
        <dbReference type="PROSITE" id="PS51352"/>
    </source>
</evidence>
<feature type="binding site" evidence="3">
    <location>
        <position position="71"/>
    </location>
    <ligand>
        <name>Cu cation</name>
        <dbReference type="ChEBI" id="CHEBI:23378"/>
    </ligand>
</feature>
<dbReference type="PROSITE" id="PS51352">
    <property type="entry name" value="THIOREDOXIN_2"/>
    <property type="match status" value="1"/>
</dbReference>
<evidence type="ECO:0000313" key="7">
    <source>
        <dbReference type="Proteomes" id="UP000309186"/>
    </source>
</evidence>
<evidence type="ECO:0000256" key="4">
    <source>
        <dbReference type="PIRSR" id="PIRSR603782-2"/>
    </source>
</evidence>
<dbReference type="AlphaFoldDB" id="A0A5R9Q8F5"/>
<dbReference type="OrthoDB" id="9790194at2"/>
<accession>A0A5R9Q8F5</accession>
<evidence type="ECO:0000256" key="1">
    <source>
        <dbReference type="ARBA" id="ARBA00010996"/>
    </source>
</evidence>
<dbReference type="PANTHER" id="PTHR12151">
    <property type="entry name" value="ELECTRON TRANSPORT PROTIN SCO1/SENC FAMILY MEMBER"/>
    <property type="match status" value="1"/>
</dbReference>
<dbReference type="InterPro" id="IPR036249">
    <property type="entry name" value="Thioredoxin-like_sf"/>
</dbReference>
<comment type="caution">
    <text evidence="6">The sequence shown here is derived from an EMBL/GenBank/DDBJ whole genome shotgun (WGS) entry which is preliminary data.</text>
</comment>
<dbReference type="Proteomes" id="UP000309186">
    <property type="component" value="Unassembled WGS sequence"/>
</dbReference>
<keyword evidence="2 3" id="KW-0186">Copper</keyword>
<dbReference type="InterPro" id="IPR003782">
    <property type="entry name" value="SCO1/SenC"/>
</dbReference>
<dbReference type="CDD" id="cd02968">
    <property type="entry name" value="SCO"/>
    <property type="match status" value="1"/>
</dbReference>
<dbReference type="GO" id="GO:0046872">
    <property type="term" value="F:metal ion binding"/>
    <property type="evidence" value="ECO:0007669"/>
    <property type="project" value="UniProtKB-KW"/>
</dbReference>
<dbReference type="EMBL" id="PPSW01000005">
    <property type="protein sequence ID" value="TLX48767.1"/>
    <property type="molecule type" value="Genomic_DNA"/>
</dbReference>
<gene>
    <name evidence="6" type="ORF">C1E24_01820</name>
</gene>
<feature type="binding site" evidence="3">
    <location>
        <position position="154"/>
    </location>
    <ligand>
        <name>Cu cation</name>
        <dbReference type="ChEBI" id="CHEBI:23378"/>
    </ligand>
</feature>
<dbReference type="SUPFAM" id="SSF52833">
    <property type="entry name" value="Thioredoxin-like"/>
    <property type="match status" value="1"/>
</dbReference>
<reference evidence="6 7" key="1">
    <citation type="submission" date="2018-01" db="EMBL/GenBank/DDBJ databases">
        <title>Co-occurrence of chitin degradation, pigmentation and bioactivity in marine Pseudoalteromonas.</title>
        <authorList>
            <person name="Paulsen S."/>
            <person name="Gram L."/>
            <person name="Machado H."/>
        </authorList>
    </citation>
    <scope>NUCLEOTIDE SEQUENCE [LARGE SCALE GENOMIC DNA]</scope>
    <source>
        <strain evidence="6 7">S3663</strain>
    </source>
</reference>
<evidence type="ECO:0000313" key="6">
    <source>
        <dbReference type="EMBL" id="TLX48767.1"/>
    </source>
</evidence>
<protein>
    <submittedName>
        <fullName evidence="6">SCO family protein</fullName>
    </submittedName>
</protein>
<comment type="similarity">
    <text evidence="1">Belongs to the SCO1/2 family.</text>
</comment>
<keyword evidence="4" id="KW-1015">Disulfide bond</keyword>
<sequence length="197" mass="22414">MMRYILFLLALLLFGCDKGVPVSEHAIHYKQAKEIQDFNLQDQHGNTVTKQDLLGQWTLIFLGYTSCPDICPMTLAKLTEIHTELAQQHNVKVWFVSVDPNRDTQQQRKAYIDYFNSDFKAVSAEHANLFPFVRNIGLIYAINNSKEREYYVDHSASVALINPQGNLSGIFKAKFAANEVPLIDAAQVIKDFNAIVY</sequence>
<organism evidence="6 7">
    <name type="scientific">Pseudoalteromonas phenolica</name>
    <dbReference type="NCBI Taxonomy" id="161398"/>
    <lineage>
        <taxon>Bacteria</taxon>
        <taxon>Pseudomonadati</taxon>
        <taxon>Pseudomonadota</taxon>
        <taxon>Gammaproteobacteria</taxon>
        <taxon>Alteromonadales</taxon>
        <taxon>Pseudoalteromonadaceae</taxon>
        <taxon>Pseudoalteromonas</taxon>
    </lineage>
</organism>
<name>A0A5R9Q8F5_9GAMM</name>
<feature type="binding site" evidence="3">
    <location>
        <position position="67"/>
    </location>
    <ligand>
        <name>Cu cation</name>
        <dbReference type="ChEBI" id="CHEBI:23378"/>
    </ligand>
</feature>
<dbReference type="Pfam" id="PF02630">
    <property type="entry name" value="SCO1-SenC"/>
    <property type="match status" value="1"/>
</dbReference>
<dbReference type="PROSITE" id="PS51257">
    <property type="entry name" value="PROKAR_LIPOPROTEIN"/>
    <property type="match status" value="1"/>
</dbReference>
<evidence type="ECO:0000256" key="3">
    <source>
        <dbReference type="PIRSR" id="PIRSR603782-1"/>
    </source>
</evidence>
<feature type="domain" description="Thioredoxin" evidence="5">
    <location>
        <begin position="29"/>
        <end position="194"/>
    </location>
</feature>
<dbReference type="InterPro" id="IPR013766">
    <property type="entry name" value="Thioredoxin_domain"/>
</dbReference>